<evidence type="ECO:0000313" key="2">
    <source>
        <dbReference type="Proteomes" id="UP000001485"/>
    </source>
</evidence>
<protein>
    <submittedName>
        <fullName evidence="1">Uncharacterized protein</fullName>
    </submittedName>
</protein>
<accession>C5BFU6</accession>
<reference evidence="1 2" key="2">
    <citation type="journal article" date="2012" name="J. Bacteriol.">
        <title>Genome Sequence of Edwardsiella ictaluri 93-146, a Strain Associated with a Natural Channel Catfish Outbreak of Enteric Septicemia of Catfish.</title>
        <authorList>
            <person name="Williams M.L."/>
            <person name="Gillaspy A.F."/>
            <person name="Dyer D.W."/>
            <person name="Thune R.L."/>
            <person name="Waldbieser G.C."/>
            <person name="Schuster S.C."/>
            <person name="Gipson J."/>
            <person name="Zaitshik J."/>
            <person name="Landry C."/>
            <person name="Banes M.M."/>
            <person name="Lawrence M.L."/>
        </authorList>
    </citation>
    <scope>NUCLEOTIDE SEQUENCE [LARGE SCALE GENOMIC DNA]</scope>
    <source>
        <strain evidence="1 2">93-146</strain>
    </source>
</reference>
<sequence length="54" mass="5877">MHFFLRAAFTIAMLCLDNAVGGAGVHGALPASRPGERFSGALGVWRSLRWKYRG</sequence>
<organism evidence="1 2">
    <name type="scientific">Edwardsiella ictaluri (strain 93-146)</name>
    <dbReference type="NCBI Taxonomy" id="634503"/>
    <lineage>
        <taxon>Bacteria</taxon>
        <taxon>Pseudomonadati</taxon>
        <taxon>Pseudomonadota</taxon>
        <taxon>Gammaproteobacteria</taxon>
        <taxon>Enterobacterales</taxon>
        <taxon>Hafniaceae</taxon>
        <taxon>Edwardsiella</taxon>
    </lineage>
</organism>
<dbReference type="AlphaFoldDB" id="C5BFU6"/>
<evidence type="ECO:0000313" key="1">
    <source>
        <dbReference type="EMBL" id="ACR69373.1"/>
    </source>
</evidence>
<name>C5BFU6_EDWI9</name>
<dbReference type="HOGENOM" id="CLU_3042919_0_0_6"/>
<dbReference type="KEGG" id="eic:NT01EI_2199"/>
<reference evidence="2" key="1">
    <citation type="submission" date="2009-03" db="EMBL/GenBank/DDBJ databases">
        <title>Complete genome sequence of Edwardsiella ictaluri 93-146.</title>
        <authorList>
            <person name="Williams M.L."/>
            <person name="Gillaspy A.F."/>
            <person name="Dyer D.W."/>
            <person name="Thune R.L."/>
            <person name="Waldbieser G.C."/>
            <person name="Schuster S.C."/>
            <person name="Gipson J."/>
            <person name="Zaitshik J."/>
            <person name="Landry C."/>
            <person name="Lawrence M.L."/>
        </authorList>
    </citation>
    <scope>NUCLEOTIDE SEQUENCE [LARGE SCALE GENOMIC DNA]</scope>
    <source>
        <strain evidence="2">93-146</strain>
    </source>
</reference>
<proteinExistence type="predicted"/>
<gene>
    <name evidence="1" type="ordered locus">NT01EI_2199</name>
</gene>
<dbReference type="Proteomes" id="UP000001485">
    <property type="component" value="Chromosome"/>
</dbReference>
<dbReference type="EMBL" id="CP001600">
    <property type="protein sequence ID" value="ACR69373.1"/>
    <property type="molecule type" value="Genomic_DNA"/>
</dbReference>